<dbReference type="SMART" id="SM00052">
    <property type="entry name" value="EAL"/>
    <property type="match status" value="1"/>
</dbReference>
<dbReference type="SUPFAM" id="SSF55785">
    <property type="entry name" value="PYP-like sensor domain (PAS domain)"/>
    <property type="match status" value="1"/>
</dbReference>
<dbReference type="InterPro" id="IPR052155">
    <property type="entry name" value="Biofilm_reg_signaling"/>
</dbReference>
<dbReference type="SUPFAM" id="SSF55073">
    <property type="entry name" value="Nucleotide cyclase"/>
    <property type="match status" value="1"/>
</dbReference>
<dbReference type="Gene3D" id="3.30.70.270">
    <property type="match status" value="1"/>
</dbReference>
<dbReference type="Pfam" id="PF00990">
    <property type="entry name" value="GGDEF"/>
    <property type="match status" value="1"/>
</dbReference>
<comment type="caution">
    <text evidence="6">The sequence shown here is derived from an EMBL/GenBank/DDBJ whole genome shotgun (WGS) entry which is preliminary data.</text>
</comment>
<dbReference type="PROSITE" id="PS50112">
    <property type="entry name" value="PAS"/>
    <property type="match status" value="1"/>
</dbReference>
<sequence>MPCGQPQENRKTSPPRSTSRSTGPAERGPPVRVTPRELRCSKGRAHADNSTVTTAPDLGQPTAAHPAAPSRRRTGIVAVLALGIALAAVVPVALPGHPLLRLLVALLGLVPLTAALTALSRRQNRLTRDLRSSQAAFSTLVKSSVDLVVILDRQLRITFASPTVATLLGRAPGDVVGLSLPDAVHPDDRPGLFGPSSPAPGEHGEFAVRTVRVRTGEAQWRLVQATVRDLRADPDVGAIVLYCRDVTSRGRGTDPELLELSLTDPVTGLPNRTALSRRLGAVQRQVDASPVALVLVSVDGLAAATPRGTESTVLRVLTSRLARELRGEDWLARGKDGDFVVLVDGTVSDAEVVATRLVATIGRLATDAGPLTATAGVTGLASDVDPGEALRRADLALYSARSAGLGSVHRYDDALRIARDRRSTLAADLAGALARGELRLAFQPVVDVVLHRTVSVEALLRWRHPELGDVSPQEFVPLAEESPLISELGRWVLREACRTVARTTDDELSVAVNVSARQVRSGELVSDVVAALEAGALPASRLVVEITESMLLDAHVAADLQTLRDLGVRVAVDDFGTGWSSLAYLVGMPVDLLKMDQHFLAGIETDPQRQALCRTVLQLGAGLGLPVIVEGVATPGQLALLRDMGHRFVQGYAFSRPLEAEQLAAGAWRTFDAVALDAPPPAAAP</sequence>
<dbReference type="Proteomes" id="UP000292507">
    <property type="component" value="Unassembled WGS sequence"/>
</dbReference>
<dbReference type="InterPro" id="IPR000014">
    <property type="entry name" value="PAS"/>
</dbReference>
<dbReference type="PANTHER" id="PTHR44757:SF2">
    <property type="entry name" value="BIOFILM ARCHITECTURE MAINTENANCE PROTEIN MBAA"/>
    <property type="match status" value="1"/>
</dbReference>
<dbReference type="CDD" id="cd00130">
    <property type="entry name" value="PAS"/>
    <property type="match status" value="1"/>
</dbReference>
<evidence type="ECO:0000313" key="7">
    <source>
        <dbReference type="Proteomes" id="UP000292507"/>
    </source>
</evidence>
<dbReference type="SMART" id="SM00267">
    <property type="entry name" value="GGDEF"/>
    <property type="match status" value="1"/>
</dbReference>
<feature type="domain" description="EAL" evidence="4">
    <location>
        <begin position="422"/>
        <end position="671"/>
    </location>
</feature>
<organism evidence="6 7">
    <name type="scientific">Blastococcus saxobsidens</name>
    <dbReference type="NCBI Taxonomy" id="138336"/>
    <lineage>
        <taxon>Bacteria</taxon>
        <taxon>Bacillati</taxon>
        <taxon>Actinomycetota</taxon>
        <taxon>Actinomycetes</taxon>
        <taxon>Geodermatophilales</taxon>
        <taxon>Geodermatophilaceae</taxon>
        <taxon>Blastococcus</taxon>
    </lineage>
</organism>
<keyword evidence="2" id="KW-0472">Membrane</keyword>
<evidence type="ECO:0000259" key="5">
    <source>
        <dbReference type="PROSITE" id="PS50887"/>
    </source>
</evidence>
<dbReference type="Gene3D" id="3.30.450.20">
    <property type="entry name" value="PAS domain"/>
    <property type="match status" value="1"/>
</dbReference>
<dbReference type="Pfam" id="PF00563">
    <property type="entry name" value="EAL"/>
    <property type="match status" value="1"/>
</dbReference>
<dbReference type="InterPro" id="IPR035965">
    <property type="entry name" value="PAS-like_dom_sf"/>
</dbReference>
<keyword evidence="2" id="KW-1133">Transmembrane helix</keyword>
<dbReference type="Pfam" id="PF08448">
    <property type="entry name" value="PAS_4"/>
    <property type="match status" value="1"/>
</dbReference>
<accession>A0A4Q7YCX7</accession>
<dbReference type="Gene3D" id="3.20.20.450">
    <property type="entry name" value="EAL domain"/>
    <property type="match status" value="1"/>
</dbReference>
<dbReference type="CDD" id="cd01949">
    <property type="entry name" value="GGDEF"/>
    <property type="match status" value="1"/>
</dbReference>
<dbReference type="InterPro" id="IPR029787">
    <property type="entry name" value="Nucleotide_cyclase"/>
</dbReference>
<dbReference type="SUPFAM" id="SSF141868">
    <property type="entry name" value="EAL domain-like"/>
    <property type="match status" value="1"/>
</dbReference>
<dbReference type="SMART" id="SM00091">
    <property type="entry name" value="PAS"/>
    <property type="match status" value="1"/>
</dbReference>
<dbReference type="InterPro" id="IPR001633">
    <property type="entry name" value="EAL_dom"/>
</dbReference>
<feature type="compositionally biased region" description="Low complexity" evidence="1">
    <location>
        <begin position="12"/>
        <end position="24"/>
    </location>
</feature>
<protein>
    <submittedName>
        <fullName evidence="6">PAS domain S-box-containing protein/diguanylate cyclase (GGDEF)-like protein</fullName>
    </submittedName>
</protein>
<gene>
    <name evidence="6" type="ORF">BKA19_3818</name>
</gene>
<evidence type="ECO:0000256" key="2">
    <source>
        <dbReference type="SAM" id="Phobius"/>
    </source>
</evidence>
<proteinExistence type="predicted"/>
<dbReference type="InterPro" id="IPR000160">
    <property type="entry name" value="GGDEF_dom"/>
</dbReference>
<dbReference type="AlphaFoldDB" id="A0A4Q7YCX7"/>
<dbReference type="EMBL" id="SHKV01000001">
    <property type="protein sequence ID" value="RZU34065.1"/>
    <property type="molecule type" value="Genomic_DNA"/>
</dbReference>
<feature type="transmembrane region" description="Helical" evidence="2">
    <location>
        <begin position="75"/>
        <end position="94"/>
    </location>
</feature>
<evidence type="ECO:0000256" key="1">
    <source>
        <dbReference type="SAM" id="MobiDB-lite"/>
    </source>
</evidence>
<dbReference type="InterPro" id="IPR043128">
    <property type="entry name" value="Rev_trsase/Diguanyl_cyclase"/>
</dbReference>
<name>A0A4Q7YCX7_9ACTN</name>
<feature type="region of interest" description="Disordered" evidence="1">
    <location>
        <begin position="1"/>
        <end position="70"/>
    </location>
</feature>
<keyword evidence="2" id="KW-0812">Transmembrane</keyword>
<feature type="domain" description="PAS" evidence="3">
    <location>
        <begin position="133"/>
        <end position="189"/>
    </location>
</feature>
<evidence type="ECO:0000259" key="4">
    <source>
        <dbReference type="PROSITE" id="PS50883"/>
    </source>
</evidence>
<evidence type="ECO:0000259" key="3">
    <source>
        <dbReference type="PROSITE" id="PS50112"/>
    </source>
</evidence>
<dbReference type="PROSITE" id="PS50883">
    <property type="entry name" value="EAL"/>
    <property type="match status" value="1"/>
</dbReference>
<dbReference type="CDD" id="cd01948">
    <property type="entry name" value="EAL"/>
    <property type="match status" value="1"/>
</dbReference>
<dbReference type="InterPro" id="IPR013656">
    <property type="entry name" value="PAS_4"/>
</dbReference>
<reference evidence="6 7" key="1">
    <citation type="submission" date="2019-02" db="EMBL/GenBank/DDBJ databases">
        <title>Sequencing the genomes of 1000 actinobacteria strains.</title>
        <authorList>
            <person name="Klenk H.-P."/>
        </authorList>
    </citation>
    <scope>NUCLEOTIDE SEQUENCE [LARGE SCALE GENOMIC DNA]</scope>
    <source>
        <strain evidence="6 7">DSM 44509</strain>
    </source>
</reference>
<evidence type="ECO:0000313" key="6">
    <source>
        <dbReference type="EMBL" id="RZU34065.1"/>
    </source>
</evidence>
<dbReference type="PANTHER" id="PTHR44757">
    <property type="entry name" value="DIGUANYLATE CYCLASE DGCP"/>
    <property type="match status" value="1"/>
</dbReference>
<dbReference type="NCBIfam" id="TIGR00229">
    <property type="entry name" value="sensory_box"/>
    <property type="match status" value="1"/>
</dbReference>
<dbReference type="InterPro" id="IPR035919">
    <property type="entry name" value="EAL_sf"/>
</dbReference>
<keyword evidence="7" id="KW-1185">Reference proteome</keyword>
<dbReference type="PROSITE" id="PS50887">
    <property type="entry name" value="GGDEF"/>
    <property type="match status" value="1"/>
</dbReference>
<feature type="domain" description="GGDEF" evidence="5">
    <location>
        <begin position="289"/>
        <end position="413"/>
    </location>
</feature>